<evidence type="ECO:0000256" key="4">
    <source>
        <dbReference type="PIRNR" id="PIRNR001112"/>
    </source>
</evidence>
<dbReference type="GO" id="GO:0033961">
    <property type="term" value="F:cis-stilbene-oxide hydrolase activity"/>
    <property type="evidence" value="ECO:0007669"/>
    <property type="project" value="UniProtKB-UniRule"/>
</dbReference>
<protein>
    <recommendedName>
        <fullName evidence="4">Epoxide hydrolase</fullName>
        <ecNumber evidence="4">3.3.2.9</ecNumber>
    </recommendedName>
</protein>
<organism evidence="6 7">
    <name type="scientific">Dictyocaulus viviparus</name>
    <name type="common">Bovine lungworm</name>
    <dbReference type="NCBI Taxonomy" id="29172"/>
    <lineage>
        <taxon>Eukaryota</taxon>
        <taxon>Metazoa</taxon>
        <taxon>Ecdysozoa</taxon>
        <taxon>Nematoda</taxon>
        <taxon>Chromadorea</taxon>
        <taxon>Rhabditida</taxon>
        <taxon>Rhabditina</taxon>
        <taxon>Rhabditomorpha</taxon>
        <taxon>Strongyloidea</taxon>
        <taxon>Metastrongylidae</taxon>
        <taxon>Dictyocaulus</taxon>
    </lineage>
</organism>
<accession>A0A0D8Y6A0</accession>
<dbReference type="EMBL" id="KN716181">
    <property type="protein sequence ID" value="KJH51524.1"/>
    <property type="molecule type" value="Genomic_DNA"/>
</dbReference>
<evidence type="ECO:0000313" key="6">
    <source>
        <dbReference type="EMBL" id="KJH51524.1"/>
    </source>
</evidence>
<sequence>MVGLSSRKKLVIYFIVVYHAQQNVSAYFIIGFSQVACARVFRKLMDRLKFEKFYLQGGDWGAVVTSHMAKLYPTRVLGIHLNMMPIPPFSSSITTALDIIGTIFPKLVFSSEDHHNHNVFEKIFTMIVESGYMHIQGTKPDTVGTALNDSPIGLAAYILEKFSTWTNLENRDHKDGGLTKKFSRDELLTIVMIYWLNGNIVSSQRFYREFFLDQRNKALQKKFSRDELLTIVMIYWLNGNIVSSQRFYREFFLDQRNKALQKVYMAVPTAHAFGLNDYFDRTPPEISSVMCNLTRYTAIADMGHFGALEMPHLLASDIFHFVTSLQK</sequence>
<dbReference type="InterPro" id="IPR000073">
    <property type="entry name" value="AB_hydrolase_1"/>
</dbReference>
<dbReference type="Gene3D" id="3.40.50.1820">
    <property type="entry name" value="alpha/beta hydrolase"/>
    <property type="match status" value="2"/>
</dbReference>
<reference evidence="6 7" key="1">
    <citation type="submission" date="2013-11" db="EMBL/GenBank/DDBJ databases">
        <title>Draft genome of the bovine lungworm Dictyocaulus viviparus.</title>
        <authorList>
            <person name="Mitreva M."/>
        </authorList>
    </citation>
    <scope>NUCLEOTIDE SEQUENCE [LARGE SCALE GENOMIC DNA]</scope>
    <source>
        <strain evidence="6 7">HannoverDv2000</strain>
    </source>
</reference>
<proteinExistence type="inferred from homology"/>
<reference evidence="7" key="2">
    <citation type="journal article" date="2016" name="Sci. Rep.">
        <title>Dictyocaulus viviparus genome, variome and transcriptome elucidate lungworm biology and support future intervention.</title>
        <authorList>
            <person name="McNulty S.N."/>
            <person name="Strube C."/>
            <person name="Rosa B.A."/>
            <person name="Martin J.C."/>
            <person name="Tyagi R."/>
            <person name="Choi Y.J."/>
            <person name="Wang Q."/>
            <person name="Hallsworth Pepin K."/>
            <person name="Zhang X."/>
            <person name="Ozersky P."/>
            <person name="Wilson R.K."/>
            <person name="Sternberg P.W."/>
            <person name="Gasser R.B."/>
            <person name="Mitreva M."/>
        </authorList>
    </citation>
    <scope>NUCLEOTIDE SEQUENCE [LARGE SCALE GENOMIC DNA]</scope>
    <source>
        <strain evidence="7">HannoverDv2000</strain>
    </source>
</reference>
<keyword evidence="3 4" id="KW-0378">Hydrolase</keyword>
<dbReference type="OrthoDB" id="7130006at2759"/>
<dbReference type="GO" id="GO:0005789">
    <property type="term" value="C:endoplasmic reticulum membrane"/>
    <property type="evidence" value="ECO:0007669"/>
    <property type="project" value="UniProtKB-SubCell"/>
</dbReference>
<evidence type="ECO:0000256" key="1">
    <source>
        <dbReference type="ARBA" id="ARBA00010088"/>
    </source>
</evidence>
<dbReference type="STRING" id="29172.A0A0D8Y6A0"/>
<keyword evidence="4" id="KW-0472">Membrane</keyword>
<dbReference type="PANTHER" id="PTHR21661:SF35">
    <property type="entry name" value="EPOXIDE HYDROLASE"/>
    <property type="match status" value="1"/>
</dbReference>
<dbReference type="AlphaFoldDB" id="A0A0D8Y6A0"/>
<comment type="similarity">
    <text evidence="1 4">Belongs to the peptidase S33 family.</text>
</comment>
<keyword evidence="4" id="KW-0256">Endoplasmic reticulum</keyword>
<dbReference type="PANTHER" id="PTHR21661">
    <property type="entry name" value="EPOXIDE HYDROLASE 1-RELATED"/>
    <property type="match status" value="1"/>
</dbReference>
<dbReference type="Proteomes" id="UP000053766">
    <property type="component" value="Unassembled WGS sequence"/>
</dbReference>
<comment type="subcellular location">
    <subcellularLocation>
        <location evidence="4">Endoplasmic reticulum membrane</location>
    </subcellularLocation>
</comment>
<dbReference type="Pfam" id="PF00561">
    <property type="entry name" value="Abhydrolase_1"/>
    <property type="match status" value="1"/>
</dbReference>
<keyword evidence="2 4" id="KW-0058">Aromatic hydrocarbons catabolism</keyword>
<gene>
    <name evidence="6" type="ORF">DICVIV_02261</name>
</gene>
<feature type="domain" description="AB hydrolase-1" evidence="5">
    <location>
        <begin position="32"/>
        <end position="170"/>
    </location>
</feature>
<dbReference type="SUPFAM" id="SSF53474">
    <property type="entry name" value="alpha/beta-Hydrolases"/>
    <property type="match status" value="2"/>
</dbReference>
<keyword evidence="7" id="KW-1185">Reference proteome</keyword>
<dbReference type="PIRSF" id="PIRSF001112">
    <property type="entry name" value="Epoxide_hydrolase"/>
    <property type="match status" value="1"/>
</dbReference>
<comment type="catalytic activity">
    <reaction evidence="4">
        <text>1-(4-methoxyphenyl)-N-methyl-N-[(3-methyloxetan-3-yl)methyl]methanamine + H2O = 2-{[(4-methoxybenzyl)(methyl)amino]methyl}-2-methylpropane-1,3-diol</text>
        <dbReference type="Rhea" id="RHEA:55764"/>
        <dbReference type="ChEBI" id="CHEBI:15377"/>
        <dbReference type="ChEBI" id="CHEBI:139161"/>
        <dbReference type="ChEBI" id="CHEBI:139164"/>
        <dbReference type="EC" id="3.3.2.9"/>
    </reaction>
</comment>
<dbReference type="InterPro" id="IPR029058">
    <property type="entry name" value="AB_hydrolase_fold"/>
</dbReference>
<dbReference type="EC" id="3.3.2.9" evidence="4"/>
<dbReference type="InterPro" id="IPR016292">
    <property type="entry name" value="Epoxide_hydrolase"/>
</dbReference>
<evidence type="ECO:0000313" key="7">
    <source>
        <dbReference type="Proteomes" id="UP000053766"/>
    </source>
</evidence>
<evidence type="ECO:0000259" key="5">
    <source>
        <dbReference type="Pfam" id="PF00561"/>
    </source>
</evidence>
<comment type="catalytic activity">
    <reaction evidence="4">
        <text>cis-stilbene oxide + H2O = (1R,2R)-hydrobenzoin</text>
        <dbReference type="Rhea" id="RHEA:23900"/>
        <dbReference type="ChEBI" id="CHEBI:15377"/>
        <dbReference type="ChEBI" id="CHEBI:50004"/>
        <dbReference type="ChEBI" id="CHEBI:50014"/>
        <dbReference type="EC" id="3.3.2.9"/>
    </reaction>
</comment>
<evidence type="ECO:0000256" key="2">
    <source>
        <dbReference type="ARBA" id="ARBA00022797"/>
    </source>
</evidence>
<name>A0A0D8Y6A0_DICVI</name>
<evidence type="ECO:0000256" key="3">
    <source>
        <dbReference type="ARBA" id="ARBA00022801"/>
    </source>
</evidence>
<dbReference type="GO" id="GO:0097176">
    <property type="term" value="P:epoxide metabolic process"/>
    <property type="evidence" value="ECO:0007669"/>
    <property type="project" value="TreeGrafter"/>
</dbReference>